<feature type="transmembrane region" description="Helical" evidence="6">
    <location>
        <begin position="35"/>
        <end position="54"/>
    </location>
</feature>
<feature type="transmembrane region" description="Helical" evidence="6">
    <location>
        <begin position="66"/>
        <end position="88"/>
    </location>
</feature>
<sequence length="98" mass="10441">LGIAVDDTIHITSAYSDRVKLGDDSQQALVSSLEYVAPALVFSTVAIGAGFLVLGLSKFILIRNFGLVTSVMVVVCLVADFTLLLVLLKSNRPAIFTK</sequence>
<evidence type="ECO:0000256" key="1">
    <source>
        <dbReference type="ARBA" id="ARBA00004651"/>
    </source>
</evidence>
<keyword evidence="3 6" id="KW-0812">Transmembrane</keyword>
<reference evidence="8" key="1">
    <citation type="journal article" date="2014" name="Front. Microbiol.">
        <title>High frequency of phylogenetically diverse reductive dehalogenase-homologous genes in deep subseafloor sedimentary metagenomes.</title>
        <authorList>
            <person name="Kawai M."/>
            <person name="Futagami T."/>
            <person name="Toyoda A."/>
            <person name="Takaki Y."/>
            <person name="Nishi S."/>
            <person name="Hori S."/>
            <person name="Arai W."/>
            <person name="Tsubouchi T."/>
            <person name="Morono Y."/>
            <person name="Uchiyama I."/>
            <person name="Ito T."/>
            <person name="Fujiyama A."/>
            <person name="Inagaki F."/>
            <person name="Takami H."/>
        </authorList>
    </citation>
    <scope>NUCLEOTIDE SEQUENCE</scope>
    <source>
        <strain evidence="8">Expedition CK06-06</strain>
    </source>
</reference>
<feature type="domain" description="SSD" evidence="7">
    <location>
        <begin position="1"/>
        <end position="90"/>
    </location>
</feature>
<dbReference type="PANTHER" id="PTHR33406:SF12">
    <property type="entry name" value="BLR2997 PROTEIN"/>
    <property type="match status" value="1"/>
</dbReference>
<dbReference type="InterPro" id="IPR004869">
    <property type="entry name" value="MMPL_dom"/>
</dbReference>
<dbReference type="GO" id="GO:0005886">
    <property type="term" value="C:plasma membrane"/>
    <property type="evidence" value="ECO:0007669"/>
    <property type="project" value="UniProtKB-SubCell"/>
</dbReference>
<evidence type="ECO:0000256" key="2">
    <source>
        <dbReference type="ARBA" id="ARBA00022475"/>
    </source>
</evidence>
<dbReference type="Gene3D" id="1.20.1640.10">
    <property type="entry name" value="Multidrug efflux transporter AcrB transmembrane domain"/>
    <property type="match status" value="1"/>
</dbReference>
<gene>
    <name evidence="8" type="ORF">S01H1_60687</name>
</gene>
<evidence type="ECO:0000256" key="4">
    <source>
        <dbReference type="ARBA" id="ARBA00022989"/>
    </source>
</evidence>
<evidence type="ECO:0000256" key="6">
    <source>
        <dbReference type="SAM" id="Phobius"/>
    </source>
</evidence>
<proteinExistence type="predicted"/>
<dbReference type="InterPro" id="IPR050545">
    <property type="entry name" value="Mycobact_MmpL"/>
</dbReference>
<comment type="caution">
    <text evidence="8">The sequence shown here is derived from an EMBL/GenBank/DDBJ whole genome shotgun (WGS) entry which is preliminary data.</text>
</comment>
<accession>X0WDC9</accession>
<evidence type="ECO:0000259" key="7">
    <source>
        <dbReference type="PROSITE" id="PS50156"/>
    </source>
</evidence>
<dbReference type="PANTHER" id="PTHR33406">
    <property type="entry name" value="MEMBRANE PROTEIN MJ1562-RELATED"/>
    <property type="match status" value="1"/>
</dbReference>
<evidence type="ECO:0000313" key="8">
    <source>
        <dbReference type="EMBL" id="GAG22568.1"/>
    </source>
</evidence>
<dbReference type="PROSITE" id="PS50156">
    <property type="entry name" value="SSD"/>
    <property type="match status" value="1"/>
</dbReference>
<evidence type="ECO:0000256" key="3">
    <source>
        <dbReference type="ARBA" id="ARBA00022692"/>
    </source>
</evidence>
<dbReference type="AlphaFoldDB" id="X0WDC9"/>
<organism evidence="8">
    <name type="scientific">marine sediment metagenome</name>
    <dbReference type="NCBI Taxonomy" id="412755"/>
    <lineage>
        <taxon>unclassified sequences</taxon>
        <taxon>metagenomes</taxon>
        <taxon>ecological metagenomes</taxon>
    </lineage>
</organism>
<dbReference type="EMBL" id="BARS01039755">
    <property type="protein sequence ID" value="GAG22568.1"/>
    <property type="molecule type" value="Genomic_DNA"/>
</dbReference>
<feature type="non-terminal residue" evidence="8">
    <location>
        <position position="1"/>
    </location>
</feature>
<keyword evidence="4 6" id="KW-1133">Transmembrane helix</keyword>
<dbReference type="InterPro" id="IPR000731">
    <property type="entry name" value="SSD"/>
</dbReference>
<dbReference type="Pfam" id="PF03176">
    <property type="entry name" value="MMPL"/>
    <property type="match status" value="1"/>
</dbReference>
<keyword evidence="5 6" id="KW-0472">Membrane</keyword>
<evidence type="ECO:0000256" key="5">
    <source>
        <dbReference type="ARBA" id="ARBA00023136"/>
    </source>
</evidence>
<name>X0WDC9_9ZZZZ</name>
<protein>
    <recommendedName>
        <fullName evidence="7">SSD domain-containing protein</fullName>
    </recommendedName>
</protein>
<comment type="subcellular location">
    <subcellularLocation>
        <location evidence="1">Cell membrane</location>
        <topology evidence="1">Multi-pass membrane protein</topology>
    </subcellularLocation>
</comment>
<keyword evidence="2" id="KW-1003">Cell membrane</keyword>
<dbReference type="SUPFAM" id="SSF82866">
    <property type="entry name" value="Multidrug efflux transporter AcrB transmembrane domain"/>
    <property type="match status" value="1"/>
</dbReference>